<accession>A0A1B7MRN7</accession>
<dbReference type="EMBL" id="KV448515">
    <property type="protein sequence ID" value="OAX35268.1"/>
    <property type="molecule type" value="Genomic_DNA"/>
</dbReference>
<evidence type="ECO:0000313" key="2">
    <source>
        <dbReference type="Proteomes" id="UP000092154"/>
    </source>
</evidence>
<keyword evidence="2" id="KW-1185">Reference proteome</keyword>
<protein>
    <submittedName>
        <fullName evidence="1">Uncharacterized protein</fullName>
    </submittedName>
</protein>
<sequence length="133" mass="14871">MSDYPLAPNSYTIENTWKAGQYVSVGDEDSIVGCQQLLGSTQVWQLGYQGNYATFQAMPPFIAEGKYIAIDWLRRVLVYSETPALFQLESPVVPLEEDSNVELPIGWQLRSGEDGSPVMIANTMIEGVEWKFS</sequence>
<dbReference type="AlphaFoldDB" id="A0A1B7MRN7"/>
<dbReference type="Proteomes" id="UP000092154">
    <property type="component" value="Unassembled WGS sequence"/>
</dbReference>
<dbReference type="OrthoDB" id="2695946at2759"/>
<organism evidence="1 2">
    <name type="scientific">Rhizopogon vinicolor AM-OR11-026</name>
    <dbReference type="NCBI Taxonomy" id="1314800"/>
    <lineage>
        <taxon>Eukaryota</taxon>
        <taxon>Fungi</taxon>
        <taxon>Dikarya</taxon>
        <taxon>Basidiomycota</taxon>
        <taxon>Agaricomycotina</taxon>
        <taxon>Agaricomycetes</taxon>
        <taxon>Agaricomycetidae</taxon>
        <taxon>Boletales</taxon>
        <taxon>Suillineae</taxon>
        <taxon>Rhizopogonaceae</taxon>
        <taxon>Rhizopogon</taxon>
    </lineage>
</organism>
<name>A0A1B7MRN7_9AGAM</name>
<proteinExistence type="predicted"/>
<dbReference type="InParanoid" id="A0A1B7MRN7"/>
<evidence type="ECO:0000313" key="1">
    <source>
        <dbReference type="EMBL" id="OAX35268.1"/>
    </source>
</evidence>
<reference evidence="1 2" key="1">
    <citation type="submission" date="2016-06" db="EMBL/GenBank/DDBJ databases">
        <title>Comparative genomics of the ectomycorrhizal sister species Rhizopogon vinicolor and Rhizopogon vesiculosus (Basidiomycota: Boletales) reveals a divergence of the mating type B locus.</title>
        <authorList>
            <consortium name="DOE Joint Genome Institute"/>
            <person name="Mujic A.B."/>
            <person name="Kuo A."/>
            <person name="Tritt A."/>
            <person name="Lipzen A."/>
            <person name="Chen C."/>
            <person name="Johnson J."/>
            <person name="Sharma A."/>
            <person name="Barry K."/>
            <person name="Grigoriev I.V."/>
            <person name="Spatafora J.W."/>
        </authorList>
    </citation>
    <scope>NUCLEOTIDE SEQUENCE [LARGE SCALE GENOMIC DNA]</scope>
    <source>
        <strain evidence="1 2">AM-OR11-026</strain>
    </source>
</reference>
<gene>
    <name evidence="1" type="ORF">K503DRAFT_785194</name>
</gene>